<keyword evidence="2" id="KW-1185">Reference proteome</keyword>
<dbReference type="KEGG" id="asip:AQUSIP_12880"/>
<reference evidence="1 2" key="1">
    <citation type="submission" date="2019-08" db="EMBL/GenBank/DDBJ databases">
        <authorList>
            <person name="Guy L."/>
        </authorList>
    </citation>
    <scope>NUCLEOTIDE SEQUENCE [LARGE SCALE GENOMIC DNA]</scope>
    <source>
        <strain evidence="1 2">SGT-108</strain>
    </source>
</reference>
<name>A0A5E4PHR1_9COXI</name>
<dbReference type="Proteomes" id="UP000324194">
    <property type="component" value="Chromosome 1"/>
</dbReference>
<dbReference type="AlphaFoldDB" id="A0A5E4PHR1"/>
<protein>
    <submittedName>
        <fullName evidence="1">Uncharacterized protein</fullName>
    </submittedName>
</protein>
<organism evidence="1 2">
    <name type="scientific">Aquicella siphonis</name>
    <dbReference type="NCBI Taxonomy" id="254247"/>
    <lineage>
        <taxon>Bacteria</taxon>
        <taxon>Pseudomonadati</taxon>
        <taxon>Pseudomonadota</taxon>
        <taxon>Gammaproteobacteria</taxon>
        <taxon>Legionellales</taxon>
        <taxon>Coxiellaceae</taxon>
        <taxon>Aquicella</taxon>
    </lineage>
</organism>
<dbReference type="EMBL" id="LR699119">
    <property type="protein sequence ID" value="VVC75987.1"/>
    <property type="molecule type" value="Genomic_DNA"/>
</dbReference>
<gene>
    <name evidence="1" type="ORF">AQUSIP_12880</name>
</gene>
<sequence>MDTLVKLGDFVFRDFEIPDYINFGGQQQLVQHDLIGGNRVVDSLGKNDTDISWSGLITGSDALERAEQLNLMRAQGQPLTLTWFNLSFTVIIQSLNLRTERYYKIDYDINLRVIIDRTNPNVNTTPVGFNEAINGDYTTILAIAANFINPALSSALTTLGTAIQAVPTFNGAQQSTTSPVVDAINATIDVVQQSINEIAGTSFGGST</sequence>
<evidence type="ECO:0000313" key="2">
    <source>
        <dbReference type="Proteomes" id="UP000324194"/>
    </source>
</evidence>
<accession>A0A5E4PHR1</accession>
<evidence type="ECO:0000313" key="1">
    <source>
        <dbReference type="EMBL" id="VVC75987.1"/>
    </source>
</evidence>
<dbReference type="OrthoDB" id="7219667at2"/>
<proteinExistence type="predicted"/>
<dbReference type="RefSeq" id="WP_148339243.1">
    <property type="nucleotide sequence ID" value="NZ_LR699119.1"/>
</dbReference>